<evidence type="ECO:0000259" key="3">
    <source>
        <dbReference type="Pfam" id="PF09990"/>
    </source>
</evidence>
<feature type="transmembrane region" description="Helical" evidence="1">
    <location>
        <begin position="110"/>
        <end position="128"/>
    </location>
</feature>
<organism evidence="4 5">
    <name type="scientific">Ravibacter arvi</name>
    <dbReference type="NCBI Taxonomy" id="2051041"/>
    <lineage>
        <taxon>Bacteria</taxon>
        <taxon>Pseudomonadati</taxon>
        <taxon>Bacteroidota</taxon>
        <taxon>Cytophagia</taxon>
        <taxon>Cytophagales</taxon>
        <taxon>Spirosomataceae</taxon>
        <taxon>Ravibacter</taxon>
    </lineage>
</organism>
<dbReference type="Pfam" id="PF09990">
    <property type="entry name" value="DUF2231"/>
    <property type="match status" value="1"/>
</dbReference>
<feature type="domain" description="Cytochrome C Planctomycete-type" evidence="2">
    <location>
        <begin position="199"/>
        <end position="258"/>
    </location>
</feature>
<dbReference type="InterPro" id="IPR026876">
    <property type="entry name" value="Fn3_assoc_repeat"/>
</dbReference>
<proteinExistence type="predicted"/>
<dbReference type="Pfam" id="PF07635">
    <property type="entry name" value="PSCyt1"/>
    <property type="match status" value="1"/>
</dbReference>
<dbReference type="SUPFAM" id="SSF46626">
    <property type="entry name" value="Cytochrome c"/>
    <property type="match status" value="1"/>
</dbReference>
<protein>
    <submittedName>
        <fullName evidence="4">Chitobiase/beta-hexosaminidase C-terminal domain-containing protein</fullName>
    </submittedName>
</protein>
<dbReference type="Proteomes" id="UP001501508">
    <property type="component" value="Unassembled WGS sequence"/>
</dbReference>
<keyword evidence="1" id="KW-0812">Transmembrane</keyword>
<keyword evidence="1" id="KW-1133">Transmembrane helix</keyword>
<evidence type="ECO:0000313" key="5">
    <source>
        <dbReference type="Proteomes" id="UP001501508"/>
    </source>
</evidence>
<dbReference type="RefSeq" id="WP_345026410.1">
    <property type="nucleotide sequence ID" value="NZ_BAABEY010000002.1"/>
</dbReference>
<evidence type="ECO:0000256" key="1">
    <source>
        <dbReference type="SAM" id="Phobius"/>
    </source>
</evidence>
<dbReference type="InterPro" id="IPR011429">
    <property type="entry name" value="Cyt_c_Planctomycete-type"/>
</dbReference>
<dbReference type="PANTHER" id="PTHR35889">
    <property type="entry name" value="CYCLOINULO-OLIGOSACCHARIDE FRUCTANOTRANSFERASE-RELATED"/>
    <property type="match status" value="1"/>
</dbReference>
<gene>
    <name evidence="4" type="ORF">GCM10023091_04680</name>
</gene>
<dbReference type="PANTHER" id="PTHR35889:SF3">
    <property type="entry name" value="F-BOX DOMAIN-CONTAINING PROTEIN"/>
    <property type="match status" value="1"/>
</dbReference>
<keyword evidence="5" id="KW-1185">Reference proteome</keyword>
<keyword evidence="1" id="KW-0472">Membrane</keyword>
<dbReference type="InterPro" id="IPR019251">
    <property type="entry name" value="DUF2231_TM"/>
</dbReference>
<dbReference type="SUPFAM" id="SSF52047">
    <property type="entry name" value="RNI-like"/>
    <property type="match status" value="1"/>
</dbReference>
<feature type="transmembrane region" description="Helical" evidence="1">
    <location>
        <begin position="75"/>
        <end position="98"/>
    </location>
</feature>
<dbReference type="InterPro" id="IPR032675">
    <property type="entry name" value="LRR_dom_sf"/>
</dbReference>
<accession>A0ABP8LNT2</accession>
<dbReference type="Gene3D" id="3.80.10.10">
    <property type="entry name" value="Ribonuclease Inhibitor"/>
    <property type="match status" value="1"/>
</dbReference>
<comment type="caution">
    <text evidence="4">The sequence shown here is derived from an EMBL/GenBank/DDBJ whole genome shotgun (WGS) entry which is preliminary data.</text>
</comment>
<feature type="domain" description="DUF2231" evidence="3">
    <location>
        <begin position="42"/>
        <end position="161"/>
    </location>
</feature>
<dbReference type="Pfam" id="PF13287">
    <property type="entry name" value="Fn3_assoc"/>
    <property type="match status" value="1"/>
</dbReference>
<sequence length="716" mass="79422">MTLKIEGFAAKALWAMTVLIAFLLAFESHLSLPLWLQAAGRMHPLLLHFPIVLILASVLSGLLERRPLTPGWTRLTEILWLCSALTAGITVLMGLFLSREEGYAGNTLNWHKWTGAATFFMAAFCYWFRQNKIAKLPAGPLYVLSACLVVVSGHFGAELTHGEGFISEPLRRNTETQNVPIDQALVFDHVVSPILEAKCTGCHNTEKAKGKLVLTDSSAIVKGGKNGAVITAFQPDASPLIERLHLSPDDKKHMPPKGKPQLTPDEEAILVAWIKAGTPYRLKVTALSHQDTLGLLAQKKFSRPSVEEPLPDFEAADASVIEKLNHEYRTVAPLSFGSPALSVDIYGSQAYTPKTLEELDPIKKQVVALNLSRMPVSDADLKQVAGFQNLRKVNLNFTGITAKGLEQLTALKHLQTLYLAGTKITSEGLLQFLSKARKVRSVILWDTGIAADQIANIRKTYPGVALTGDFSTNDTTRLKLNKPLAKSDQWVFDEKTSVRVYHPVRDVKLLYTTDGSDPDSLSKTASEPIVLNSPTRLRVRAYKEGWLPSDVAEFQVFRNSFRPDSVFLLNRLNRVHLAEGAHTFFDRQLGAIGANNPAWANYFAGVRNTDLQLLCWFNTPVPLKTVGIRLMVEEETGIYPPAVIEIWGGENEDKLKLLAKDIKPDLPEPREKPTLRKIELPVHTTVPPKCLKIVVKPFQRPNEGPKLVLIDEMFLN</sequence>
<name>A0ABP8LNT2_9BACT</name>
<feature type="transmembrane region" description="Helical" evidence="1">
    <location>
        <begin position="42"/>
        <end position="63"/>
    </location>
</feature>
<evidence type="ECO:0000313" key="4">
    <source>
        <dbReference type="EMBL" id="GAA4432499.1"/>
    </source>
</evidence>
<reference evidence="5" key="1">
    <citation type="journal article" date="2019" name="Int. J. Syst. Evol. Microbiol.">
        <title>The Global Catalogue of Microorganisms (GCM) 10K type strain sequencing project: providing services to taxonomists for standard genome sequencing and annotation.</title>
        <authorList>
            <consortium name="The Broad Institute Genomics Platform"/>
            <consortium name="The Broad Institute Genome Sequencing Center for Infectious Disease"/>
            <person name="Wu L."/>
            <person name="Ma J."/>
        </authorList>
    </citation>
    <scope>NUCLEOTIDE SEQUENCE [LARGE SCALE GENOMIC DNA]</scope>
    <source>
        <strain evidence="5">JCM 31920</strain>
    </source>
</reference>
<feature type="transmembrane region" description="Helical" evidence="1">
    <location>
        <begin position="12"/>
        <end position="36"/>
    </location>
</feature>
<dbReference type="EMBL" id="BAABEY010000002">
    <property type="protein sequence ID" value="GAA4432499.1"/>
    <property type="molecule type" value="Genomic_DNA"/>
</dbReference>
<feature type="transmembrane region" description="Helical" evidence="1">
    <location>
        <begin position="140"/>
        <end position="157"/>
    </location>
</feature>
<evidence type="ECO:0000259" key="2">
    <source>
        <dbReference type="Pfam" id="PF07635"/>
    </source>
</evidence>
<dbReference type="InterPro" id="IPR036909">
    <property type="entry name" value="Cyt_c-like_dom_sf"/>
</dbReference>